<name>A0A1E3PL44_9ASCO</name>
<evidence type="ECO:0000313" key="2">
    <source>
        <dbReference type="EMBL" id="ODQ65914.1"/>
    </source>
</evidence>
<proteinExistence type="predicted"/>
<accession>A0A1E3PL44</accession>
<organism evidence="2 3">
    <name type="scientific">Nadsonia fulvescens var. elongata DSM 6958</name>
    <dbReference type="NCBI Taxonomy" id="857566"/>
    <lineage>
        <taxon>Eukaryota</taxon>
        <taxon>Fungi</taxon>
        <taxon>Dikarya</taxon>
        <taxon>Ascomycota</taxon>
        <taxon>Saccharomycotina</taxon>
        <taxon>Dipodascomycetes</taxon>
        <taxon>Dipodascales</taxon>
        <taxon>Dipodascales incertae sedis</taxon>
        <taxon>Nadsonia</taxon>
    </lineage>
</organism>
<reference evidence="2 3" key="1">
    <citation type="journal article" date="2016" name="Proc. Natl. Acad. Sci. U.S.A.">
        <title>Comparative genomics of biotechnologically important yeasts.</title>
        <authorList>
            <person name="Riley R."/>
            <person name="Haridas S."/>
            <person name="Wolfe K.H."/>
            <person name="Lopes M.R."/>
            <person name="Hittinger C.T."/>
            <person name="Goeker M."/>
            <person name="Salamov A.A."/>
            <person name="Wisecaver J.H."/>
            <person name="Long T.M."/>
            <person name="Calvey C.H."/>
            <person name="Aerts A.L."/>
            <person name="Barry K.W."/>
            <person name="Choi C."/>
            <person name="Clum A."/>
            <person name="Coughlan A.Y."/>
            <person name="Deshpande S."/>
            <person name="Douglass A.P."/>
            <person name="Hanson S.J."/>
            <person name="Klenk H.-P."/>
            <person name="LaButti K.M."/>
            <person name="Lapidus A."/>
            <person name="Lindquist E.A."/>
            <person name="Lipzen A.M."/>
            <person name="Meier-Kolthoff J.P."/>
            <person name="Ohm R.A."/>
            <person name="Otillar R.P."/>
            <person name="Pangilinan J.L."/>
            <person name="Peng Y."/>
            <person name="Rokas A."/>
            <person name="Rosa C.A."/>
            <person name="Scheuner C."/>
            <person name="Sibirny A.A."/>
            <person name="Slot J.C."/>
            <person name="Stielow J.B."/>
            <person name="Sun H."/>
            <person name="Kurtzman C.P."/>
            <person name="Blackwell M."/>
            <person name="Grigoriev I.V."/>
            <person name="Jeffries T.W."/>
        </authorList>
    </citation>
    <scope>NUCLEOTIDE SEQUENCE [LARGE SCALE GENOMIC DNA]</scope>
    <source>
        <strain evidence="2 3">DSM 6958</strain>
    </source>
</reference>
<feature type="non-terminal residue" evidence="2">
    <location>
        <position position="334"/>
    </location>
</feature>
<protein>
    <submittedName>
        <fullName evidence="2">Uncharacterized protein</fullName>
    </submittedName>
</protein>
<gene>
    <name evidence="2" type="ORF">NADFUDRAFT_82839</name>
</gene>
<dbReference type="Proteomes" id="UP000095009">
    <property type="component" value="Unassembled WGS sequence"/>
</dbReference>
<dbReference type="AlphaFoldDB" id="A0A1E3PL44"/>
<evidence type="ECO:0000256" key="1">
    <source>
        <dbReference type="SAM" id="MobiDB-lite"/>
    </source>
</evidence>
<keyword evidence="3" id="KW-1185">Reference proteome</keyword>
<feature type="region of interest" description="Disordered" evidence="1">
    <location>
        <begin position="221"/>
        <end position="243"/>
    </location>
</feature>
<evidence type="ECO:0000313" key="3">
    <source>
        <dbReference type="Proteomes" id="UP000095009"/>
    </source>
</evidence>
<sequence>MLLKILIDLALFERNANVPLFLKLREFVPDHITTRQLINYIVTTYLDKPQFRVHQSWSASIDEFQLPLDCIISQVIKPTDIIRLFPCLGRTIFSDIFSYPVNLQNNSVGVNCLENKPQNVHDLNFELPAERKVTDMVQGGILREDNVGQVTVEEVSEEKVNSTTSISNKLPLGIESEKRRYSHSSGPEISKIFRQKELLQDIDLPNQIPTSSQNITSPQYSAQLLVPPGKGSKSTQSRNARRRANRRLAKLDALQEQQQKQNERNLSEVWFELGNDLAKEKMSIDADKYRATDTTKDKLNRSEEKIKPTGSYKRKLILTSYECDSSYNFRNGTV</sequence>
<dbReference type="EMBL" id="KV454409">
    <property type="protein sequence ID" value="ODQ65914.1"/>
    <property type="molecule type" value="Genomic_DNA"/>
</dbReference>